<reference evidence="2 3" key="1">
    <citation type="submission" date="2016-04" db="EMBL/GenBank/DDBJ databases">
        <title>Draft genome of Fonsecaea erecta CBS 125763.</title>
        <authorList>
            <person name="Weiss V.A."/>
            <person name="Vicente V.A."/>
            <person name="Raittz R.T."/>
            <person name="Moreno L.F."/>
            <person name="De Souza E.M."/>
            <person name="Pedrosa F.O."/>
            <person name="Steffens M.B."/>
            <person name="Faoro H."/>
            <person name="Tadra-Sfeir M.Z."/>
            <person name="Najafzadeh M.J."/>
            <person name="Felipe M.S."/>
            <person name="Teixeira M."/>
            <person name="Sun J."/>
            <person name="Xi L."/>
            <person name="Gomes R."/>
            <person name="De Azevedo C.M."/>
            <person name="Salgado C.G."/>
            <person name="Da Silva M.B."/>
            <person name="Nascimento M.F."/>
            <person name="Queiroz-Telles F."/>
            <person name="Attili D.S."/>
            <person name="Gorbushina A."/>
        </authorList>
    </citation>
    <scope>NUCLEOTIDE SEQUENCE [LARGE SCALE GENOMIC DNA]</scope>
    <source>
        <strain evidence="2 3">CBS 125763</strain>
    </source>
</reference>
<gene>
    <name evidence="2" type="ORF">AYL99_11944</name>
</gene>
<sequence length="219" mass="23345">MSVAHAINHCNAKHSTPDVVGGLFALEPFRGVALAFPGVDGAEEGDSGNPDPQYPLPRPTIKCCIFAPAPPLDKAPEEDEEDNERYKLQAQVDEQHIGAHGLQVPLPVARAGDAGAGSLGEGANDVQCDEERPSQRGGTRKKTCLYVGKVVRIRRVGSRYDVTQTKMGEMAISDALTAYSGIEAKLSIDALHTDQPAVEMTQTTNSGIVSLSLSRAVWL</sequence>
<feature type="region of interest" description="Disordered" evidence="1">
    <location>
        <begin position="116"/>
        <end position="139"/>
    </location>
</feature>
<evidence type="ECO:0000313" key="2">
    <source>
        <dbReference type="EMBL" id="OAP53922.1"/>
    </source>
</evidence>
<comment type="caution">
    <text evidence="2">The sequence shown here is derived from an EMBL/GenBank/DDBJ whole genome shotgun (WGS) entry which is preliminary data.</text>
</comment>
<organism evidence="2 3">
    <name type="scientific">Fonsecaea erecta</name>
    <dbReference type="NCBI Taxonomy" id="1367422"/>
    <lineage>
        <taxon>Eukaryota</taxon>
        <taxon>Fungi</taxon>
        <taxon>Dikarya</taxon>
        <taxon>Ascomycota</taxon>
        <taxon>Pezizomycotina</taxon>
        <taxon>Eurotiomycetes</taxon>
        <taxon>Chaetothyriomycetidae</taxon>
        <taxon>Chaetothyriales</taxon>
        <taxon>Herpotrichiellaceae</taxon>
        <taxon>Fonsecaea</taxon>
    </lineage>
</organism>
<keyword evidence="3" id="KW-1185">Reference proteome</keyword>
<dbReference type="Proteomes" id="UP000078343">
    <property type="component" value="Unassembled WGS sequence"/>
</dbReference>
<dbReference type="EMBL" id="LVYI01000018">
    <property type="protein sequence ID" value="OAP53922.1"/>
    <property type="molecule type" value="Genomic_DNA"/>
</dbReference>
<accession>A0A178Z2C0</accession>
<dbReference type="AlphaFoldDB" id="A0A178Z2C0"/>
<evidence type="ECO:0000256" key="1">
    <source>
        <dbReference type="SAM" id="MobiDB-lite"/>
    </source>
</evidence>
<name>A0A178Z2C0_9EURO</name>
<proteinExistence type="predicted"/>
<evidence type="ECO:0000313" key="3">
    <source>
        <dbReference type="Proteomes" id="UP000078343"/>
    </source>
</evidence>
<dbReference type="GeneID" id="30016111"/>
<protein>
    <submittedName>
        <fullName evidence="2">Uncharacterized protein</fullName>
    </submittedName>
</protein>
<dbReference type="RefSeq" id="XP_018687289.1">
    <property type="nucleotide sequence ID" value="XM_018843448.1"/>
</dbReference>